<sequence>MEGYQIVPWDHLIAAMPADTVLEQYVPPEVEAVAQQVIQQYDMQVHDMTLITSKPDKGGAIWKINTDKGPRSLKVLHRTPQRSLFSVGAQEYLVQKGARVPALIRNKQGDNCTEAGGKLWIVTNWIELAPASKIDLEGASALCYGLGEFHKLSKGYIPPFGAAVSSRLYRWPKYYEKIVQKIGWFRDIARAYGELEGSQLLLSVVDDFELQAKQYLERFHQSAYKRMAAKGDAYWGLVHQDYGWSNGQMGPGGIWIIDLDGVAYDFPIRDLRKLITSTMDDMGNWDLTWIRGMIDAYHQANPLDQETFDLLWIDMAFPNEFYKHVKEVLFHPAEFIPLELQSIIQRVLTTEASKWQALAELEKDLTQYPAGDYPEEEATIVPVLVDESIFAPAPLSVQPEAQPVITEPAAAVEPVAIEPTAIEPVAAEPALFTEPPVYVESAAEALPVIEPAPIPAIPVYSETTVSEPAPVMEIPISVPPLVAPAPALSRITKKIKVRRPSSSKTRKASSSKKKIKSKKKQLSKSSTAKTSKTGGKLKQVKKKTITKQKKKNHSMKKAAAKKANLLNSSKQRKVALYDPNRKKIKQMTVNRASASNQTLSSSLKKKIAKKLKSA</sequence>
<evidence type="ECO:0000313" key="3">
    <source>
        <dbReference type="Proteomes" id="UP001596250"/>
    </source>
</evidence>
<dbReference type="InterPro" id="IPR047175">
    <property type="entry name" value="CotS-like"/>
</dbReference>
<dbReference type="EMBL" id="JBHSQV010000031">
    <property type="protein sequence ID" value="MFC5985731.1"/>
    <property type="molecule type" value="Genomic_DNA"/>
</dbReference>
<keyword evidence="2" id="KW-0946">Virion</keyword>
<gene>
    <name evidence="2" type="ORF">ACFPXP_04725</name>
</gene>
<dbReference type="InterPro" id="IPR014255">
    <property type="entry name" value="Spore_coat_CotS"/>
</dbReference>
<feature type="compositionally biased region" description="Low complexity" evidence="1">
    <location>
        <begin position="523"/>
        <end position="537"/>
    </location>
</feature>
<feature type="compositionally biased region" description="Basic residues" evidence="1">
    <location>
        <begin position="538"/>
        <end position="560"/>
    </location>
</feature>
<dbReference type="Proteomes" id="UP001596250">
    <property type="component" value="Unassembled WGS sequence"/>
</dbReference>
<dbReference type="NCBIfam" id="TIGR02906">
    <property type="entry name" value="spore_CotS"/>
    <property type="match status" value="1"/>
</dbReference>
<feature type="compositionally biased region" description="Basic residues" evidence="1">
    <location>
        <begin position="492"/>
        <end position="522"/>
    </location>
</feature>
<comment type="caution">
    <text evidence="2">The sequence shown here is derived from an EMBL/GenBank/DDBJ whole genome shotgun (WGS) entry which is preliminary data.</text>
</comment>
<protein>
    <submittedName>
        <fullName evidence="2">CotS family spore coat protein</fullName>
    </submittedName>
</protein>
<keyword evidence="3" id="KW-1185">Reference proteome</keyword>
<evidence type="ECO:0000256" key="1">
    <source>
        <dbReference type="SAM" id="MobiDB-lite"/>
    </source>
</evidence>
<dbReference type="Gene3D" id="3.30.200.20">
    <property type="entry name" value="Phosphorylase Kinase, domain 1"/>
    <property type="match status" value="1"/>
</dbReference>
<organism evidence="2 3">
    <name type="scientific">Marinicrinis lubricantis</name>
    <dbReference type="NCBI Taxonomy" id="2086470"/>
    <lineage>
        <taxon>Bacteria</taxon>
        <taxon>Bacillati</taxon>
        <taxon>Bacillota</taxon>
        <taxon>Bacilli</taxon>
        <taxon>Bacillales</taxon>
        <taxon>Paenibacillaceae</taxon>
    </lineage>
</organism>
<dbReference type="InterPro" id="IPR011009">
    <property type="entry name" value="Kinase-like_dom_sf"/>
</dbReference>
<name>A0ABW1IKZ7_9BACL</name>
<dbReference type="PANTHER" id="PTHR39179">
    <property type="entry name" value="SPORE COAT PROTEIN I"/>
    <property type="match status" value="1"/>
</dbReference>
<dbReference type="PANTHER" id="PTHR39179:SF1">
    <property type="entry name" value="SPORE COAT PROTEIN I"/>
    <property type="match status" value="1"/>
</dbReference>
<feature type="region of interest" description="Disordered" evidence="1">
    <location>
        <begin position="492"/>
        <end position="581"/>
    </location>
</feature>
<reference evidence="3" key="1">
    <citation type="journal article" date="2019" name="Int. J. Syst. Evol. Microbiol.">
        <title>The Global Catalogue of Microorganisms (GCM) 10K type strain sequencing project: providing services to taxonomists for standard genome sequencing and annotation.</title>
        <authorList>
            <consortium name="The Broad Institute Genomics Platform"/>
            <consortium name="The Broad Institute Genome Sequencing Center for Infectious Disease"/>
            <person name="Wu L."/>
            <person name="Ma J."/>
        </authorList>
    </citation>
    <scope>NUCLEOTIDE SEQUENCE [LARGE SCALE GENOMIC DNA]</scope>
    <source>
        <strain evidence="3">CCM 8749</strain>
    </source>
</reference>
<keyword evidence="2" id="KW-0167">Capsid protein</keyword>
<proteinExistence type="predicted"/>
<dbReference type="RefSeq" id="WP_379892866.1">
    <property type="nucleotide sequence ID" value="NZ_CBCSCT010000023.1"/>
</dbReference>
<dbReference type="SUPFAM" id="SSF56112">
    <property type="entry name" value="Protein kinase-like (PK-like)"/>
    <property type="match status" value="1"/>
</dbReference>
<dbReference type="Gene3D" id="3.90.1200.10">
    <property type="match status" value="1"/>
</dbReference>
<accession>A0ABW1IKZ7</accession>
<evidence type="ECO:0000313" key="2">
    <source>
        <dbReference type="EMBL" id="MFC5985731.1"/>
    </source>
</evidence>